<dbReference type="EMBL" id="CP120682">
    <property type="protein sequence ID" value="WKN35036.1"/>
    <property type="molecule type" value="Genomic_DNA"/>
</dbReference>
<organism evidence="1">
    <name type="scientific">Roseihalotalea indica</name>
    <dbReference type="NCBI Taxonomy" id="2867963"/>
    <lineage>
        <taxon>Bacteria</taxon>
        <taxon>Pseudomonadati</taxon>
        <taxon>Bacteroidota</taxon>
        <taxon>Cytophagia</taxon>
        <taxon>Cytophagales</taxon>
        <taxon>Catalimonadaceae</taxon>
        <taxon>Roseihalotalea</taxon>
    </lineage>
</organism>
<dbReference type="AlphaFoldDB" id="A0AA49JCS0"/>
<evidence type="ECO:0000313" key="1">
    <source>
        <dbReference type="EMBL" id="WKN35036.1"/>
    </source>
</evidence>
<accession>A0AA49JCS0</accession>
<name>A0AA49JCS0_9BACT</name>
<sequence>MTTIIRPQSATLIDTEFAHIPYSEATLQLNRKLAMKRDTTPFGQMGEGKFRRLFNRHTTAYRLY</sequence>
<proteinExistence type="predicted"/>
<protein>
    <submittedName>
        <fullName evidence="1">Uncharacterized protein</fullName>
    </submittedName>
</protein>
<reference evidence="1" key="1">
    <citation type="journal article" date="2023" name="Comput. Struct. Biotechnol. J.">
        <title>Discovery of a novel marine Bacteroidetes with a rich repertoire of carbohydrate-active enzymes.</title>
        <authorList>
            <person name="Chen B."/>
            <person name="Liu G."/>
            <person name="Chen Q."/>
            <person name="Wang H."/>
            <person name="Liu L."/>
            <person name="Tang K."/>
        </authorList>
    </citation>
    <scope>NUCLEOTIDE SEQUENCE</scope>
    <source>
        <strain evidence="1">TK19036</strain>
    </source>
</reference>
<reference evidence="1" key="2">
    <citation type="journal article" date="2024" name="Antonie Van Leeuwenhoek">
        <title>Roseihalotalea indica gen. nov., sp. nov., a halophilic Bacteroidetes from mesopelagic Southwest Indian Ocean with higher carbohydrate metabolic potential.</title>
        <authorList>
            <person name="Chen B."/>
            <person name="Zhang M."/>
            <person name="Lin D."/>
            <person name="Ye J."/>
            <person name="Tang K."/>
        </authorList>
    </citation>
    <scope>NUCLEOTIDE SEQUENCE</scope>
    <source>
        <strain evidence="1">TK19036</strain>
    </source>
</reference>
<gene>
    <name evidence="1" type="ORF">K4G66_21905</name>
</gene>